<dbReference type="Proteomes" id="UP000019494">
    <property type="component" value="Unassembled WGS sequence"/>
</dbReference>
<reference evidence="5" key="1">
    <citation type="submission" date="2013-08" db="EMBL/GenBank/DDBJ databases">
        <title>Intrasporangium oryzae NRRL B-24470.</title>
        <authorList>
            <person name="Liu H."/>
            <person name="Wang G."/>
        </authorList>
    </citation>
    <scope>NUCLEOTIDE SEQUENCE [LARGE SCALE GENOMIC DNA]</scope>
    <source>
        <strain evidence="5">Q5-1</strain>
    </source>
</reference>
<proteinExistence type="predicted"/>
<sequence>MARPGDTSAEVRRAPVITARHVVRAARVVAARFGLSWTGLLFGAGYVIVALSPSLLPRTWFYQGLVCGICGAAGYGLGALLAWLSRGVRRVLQLDVTVGEEQGHWLRVGWFTLLAAAFVWAIVANVRSQAVTASVVHLSPLTPLDWVGVLVLTPVVWVALVALGRGIRHVTLRVEDRAARVLPTAVATVVAVVMVLFVAAWFTDNIVMQRGVQLFGRYSAYLNSQSPEGKSAPTSPLLSGGPGSPETYASLGYQGQVFVTQALTPAQINAATGAPAMQPIRAYAGVHGSETITQTADRVVAELRRTHAFDRKVLAVFTTTGNGWVNDWSAQSIEYLTGGNSAIATMQYSYLPSALELLTDRTTPRQAGRVLFDKVYDVWARLPADARPQLVLGGESLGAYGGLAAFTGVDDMLARAEGGVWSGTPSFSSIAEELYASRTQGSPQIAPVIDNGRHIRFAAGGVGLVTDYVGRPLGPWLQPRFVFLQHPSDPVVWWNPALLGSEPDWLREPLGRDVNPDVTWIPFVTFWQLTTDMAVGLNPPYGYGHRYGPEMVPAWGAVLGGEPGRDYSRILAAIERTASRTE</sequence>
<gene>
    <name evidence="4" type="ORF">N864_10285</name>
</gene>
<evidence type="ECO:0000259" key="2">
    <source>
        <dbReference type="Pfam" id="PF10081"/>
    </source>
</evidence>
<protein>
    <submittedName>
        <fullName evidence="4">Membrane protein</fullName>
    </submittedName>
</protein>
<dbReference type="Pfam" id="PF10081">
    <property type="entry name" value="Abhydrolase_9"/>
    <property type="match status" value="1"/>
</dbReference>
<feature type="domain" description="Alpha/beta-hydrolase N-terminal" evidence="3">
    <location>
        <begin position="51"/>
        <end position="261"/>
    </location>
</feature>
<organism evidence="4 5">
    <name type="scientific">Intrasporangium chromatireducens Q5-1</name>
    <dbReference type="NCBI Taxonomy" id="584657"/>
    <lineage>
        <taxon>Bacteria</taxon>
        <taxon>Bacillati</taxon>
        <taxon>Actinomycetota</taxon>
        <taxon>Actinomycetes</taxon>
        <taxon>Micrococcales</taxon>
        <taxon>Intrasporangiaceae</taxon>
        <taxon>Intrasporangium</taxon>
    </lineage>
</organism>
<feature type="transmembrane region" description="Helical" evidence="1">
    <location>
        <begin position="105"/>
        <end position="126"/>
    </location>
</feature>
<dbReference type="OrthoDB" id="4397445at2"/>
<dbReference type="RefSeq" id="WP_081793982.1">
    <property type="nucleotide sequence ID" value="NZ_AWQS01000194.1"/>
</dbReference>
<accession>W9GHV0</accession>
<keyword evidence="1" id="KW-0812">Transmembrane</keyword>
<evidence type="ECO:0000259" key="3">
    <source>
        <dbReference type="Pfam" id="PF15420"/>
    </source>
</evidence>
<name>W9GHV0_9MICO</name>
<keyword evidence="1" id="KW-1133">Transmembrane helix</keyword>
<dbReference type="InterPro" id="IPR027788">
    <property type="entry name" value="Alpha/beta-hydrolase_N_dom"/>
</dbReference>
<dbReference type="InterPro" id="IPR027787">
    <property type="entry name" value="Alpha/beta-hydrolase_catalytic"/>
</dbReference>
<keyword evidence="5" id="KW-1185">Reference proteome</keyword>
<comment type="caution">
    <text evidence="4">The sequence shown here is derived from an EMBL/GenBank/DDBJ whole genome shotgun (WGS) entry which is preliminary data.</text>
</comment>
<feature type="transmembrane region" description="Helical" evidence="1">
    <location>
        <begin position="146"/>
        <end position="167"/>
    </location>
</feature>
<feature type="domain" description="Alpha/beta-hydrolase catalytic" evidence="2">
    <location>
        <begin position="280"/>
        <end position="560"/>
    </location>
</feature>
<evidence type="ECO:0000313" key="5">
    <source>
        <dbReference type="Proteomes" id="UP000019494"/>
    </source>
</evidence>
<dbReference type="AlphaFoldDB" id="W9GHV0"/>
<feature type="transmembrane region" description="Helical" evidence="1">
    <location>
        <begin position="60"/>
        <end position="84"/>
    </location>
</feature>
<dbReference type="ESTHER" id="9mico-w9ghv0">
    <property type="family name" value="Abhydrolase_9"/>
</dbReference>
<feature type="transmembrane region" description="Helical" evidence="1">
    <location>
        <begin position="179"/>
        <end position="202"/>
    </location>
</feature>
<dbReference type="Pfam" id="PF15420">
    <property type="entry name" value="Abhydrolase_9_N"/>
    <property type="match status" value="1"/>
</dbReference>
<evidence type="ECO:0000313" key="4">
    <source>
        <dbReference type="EMBL" id="EWT04742.1"/>
    </source>
</evidence>
<dbReference type="EMBL" id="AWQS01000194">
    <property type="protein sequence ID" value="EWT04742.1"/>
    <property type="molecule type" value="Genomic_DNA"/>
</dbReference>
<keyword evidence="1" id="KW-0472">Membrane</keyword>
<evidence type="ECO:0000256" key="1">
    <source>
        <dbReference type="SAM" id="Phobius"/>
    </source>
</evidence>
<feature type="transmembrane region" description="Helical" evidence="1">
    <location>
        <begin position="29"/>
        <end position="48"/>
    </location>
</feature>
<dbReference type="PATRIC" id="fig|584657.3.peg.3386"/>